<evidence type="ECO:0000256" key="4">
    <source>
        <dbReference type="ARBA" id="ARBA00022771"/>
    </source>
</evidence>
<dbReference type="EMBL" id="JARPUR010000003">
    <property type="protein sequence ID" value="KAK4880769.1"/>
    <property type="molecule type" value="Genomic_DNA"/>
</dbReference>
<dbReference type="Pfam" id="PF05485">
    <property type="entry name" value="THAP"/>
    <property type="match status" value="1"/>
</dbReference>
<evidence type="ECO:0000256" key="7">
    <source>
        <dbReference type="ARBA" id="ARBA00023054"/>
    </source>
</evidence>
<dbReference type="GO" id="GO:0043565">
    <property type="term" value="F:sequence-specific DNA binding"/>
    <property type="evidence" value="ECO:0007669"/>
    <property type="project" value="InterPro"/>
</dbReference>
<keyword evidence="6" id="KW-0805">Transcription regulation</keyword>
<gene>
    <name evidence="14" type="ORF">RN001_008915</name>
</gene>
<dbReference type="Gene3D" id="6.20.210.20">
    <property type="entry name" value="THAP domain"/>
    <property type="match status" value="1"/>
</dbReference>
<dbReference type="GO" id="GO:0005654">
    <property type="term" value="C:nucleoplasm"/>
    <property type="evidence" value="ECO:0007669"/>
    <property type="project" value="UniProtKB-SubCell"/>
</dbReference>
<organism evidence="14 15">
    <name type="scientific">Aquatica leii</name>
    <dbReference type="NCBI Taxonomy" id="1421715"/>
    <lineage>
        <taxon>Eukaryota</taxon>
        <taxon>Metazoa</taxon>
        <taxon>Ecdysozoa</taxon>
        <taxon>Arthropoda</taxon>
        <taxon>Hexapoda</taxon>
        <taxon>Insecta</taxon>
        <taxon>Pterygota</taxon>
        <taxon>Neoptera</taxon>
        <taxon>Endopterygota</taxon>
        <taxon>Coleoptera</taxon>
        <taxon>Polyphaga</taxon>
        <taxon>Elateriformia</taxon>
        <taxon>Elateroidea</taxon>
        <taxon>Lampyridae</taxon>
        <taxon>Luciolinae</taxon>
        <taxon>Aquatica</taxon>
    </lineage>
</organism>
<evidence type="ECO:0000256" key="10">
    <source>
        <dbReference type="ARBA" id="ARBA00023242"/>
    </source>
</evidence>
<keyword evidence="5" id="KW-0862">Zinc</keyword>
<comment type="similarity">
    <text evidence="2">Belongs to the THAP1 family.</text>
</comment>
<keyword evidence="9" id="KW-0804">Transcription</keyword>
<keyword evidence="3" id="KW-0479">Metal-binding</keyword>
<keyword evidence="4 12" id="KW-0863">Zinc-finger</keyword>
<evidence type="ECO:0000313" key="14">
    <source>
        <dbReference type="EMBL" id="KAK4880769.1"/>
    </source>
</evidence>
<evidence type="ECO:0000256" key="2">
    <source>
        <dbReference type="ARBA" id="ARBA00006177"/>
    </source>
</evidence>
<dbReference type="InterPro" id="IPR026516">
    <property type="entry name" value="THAP1/10"/>
</dbReference>
<dbReference type="GO" id="GO:0008270">
    <property type="term" value="F:zinc ion binding"/>
    <property type="evidence" value="ECO:0007669"/>
    <property type="project" value="UniProtKB-KW"/>
</dbReference>
<evidence type="ECO:0000256" key="9">
    <source>
        <dbReference type="ARBA" id="ARBA00023163"/>
    </source>
</evidence>
<dbReference type="PANTHER" id="PTHR46600:SF1">
    <property type="entry name" value="THAP DOMAIN-CONTAINING PROTEIN 1"/>
    <property type="match status" value="1"/>
</dbReference>
<evidence type="ECO:0000256" key="5">
    <source>
        <dbReference type="ARBA" id="ARBA00022833"/>
    </source>
</evidence>
<name>A0AAN7SHM7_9COLE</name>
<evidence type="ECO:0000256" key="8">
    <source>
        <dbReference type="ARBA" id="ARBA00023125"/>
    </source>
</evidence>
<comment type="subcellular location">
    <subcellularLocation>
        <location evidence="1">Nucleus</location>
        <location evidence="1">Nucleoplasm</location>
    </subcellularLocation>
</comment>
<dbReference type="SUPFAM" id="SSF57716">
    <property type="entry name" value="Glucocorticoid receptor-like (DNA-binding domain)"/>
    <property type="match status" value="1"/>
</dbReference>
<evidence type="ECO:0000256" key="6">
    <source>
        <dbReference type="ARBA" id="ARBA00023015"/>
    </source>
</evidence>
<dbReference type="SMART" id="SM00980">
    <property type="entry name" value="THAP"/>
    <property type="match status" value="1"/>
</dbReference>
<keyword evidence="15" id="KW-1185">Reference proteome</keyword>
<evidence type="ECO:0000259" key="13">
    <source>
        <dbReference type="PROSITE" id="PS50950"/>
    </source>
</evidence>
<keyword evidence="11" id="KW-0131">Cell cycle</keyword>
<dbReference type="AlphaFoldDB" id="A0AAN7SHM7"/>
<dbReference type="Proteomes" id="UP001353858">
    <property type="component" value="Unassembled WGS sequence"/>
</dbReference>
<evidence type="ECO:0000313" key="15">
    <source>
        <dbReference type="Proteomes" id="UP001353858"/>
    </source>
</evidence>
<keyword evidence="7" id="KW-0175">Coiled coil</keyword>
<keyword evidence="10" id="KW-0539">Nucleus</keyword>
<evidence type="ECO:0000256" key="11">
    <source>
        <dbReference type="ARBA" id="ARBA00023306"/>
    </source>
</evidence>
<reference evidence="15" key="1">
    <citation type="submission" date="2023-01" db="EMBL/GenBank/DDBJ databases">
        <title>Key to firefly adult light organ development and bioluminescence: homeobox transcription factors regulate luciferase expression and transportation to peroxisome.</title>
        <authorList>
            <person name="Fu X."/>
        </authorList>
    </citation>
    <scope>NUCLEOTIDE SEQUENCE [LARGE SCALE GENOMIC DNA]</scope>
</reference>
<feature type="domain" description="THAP-type" evidence="13">
    <location>
        <begin position="1"/>
        <end position="88"/>
    </location>
</feature>
<proteinExistence type="inferred from homology"/>
<accession>A0AAN7SHM7</accession>
<dbReference type="PROSITE" id="PS50950">
    <property type="entry name" value="ZF_THAP"/>
    <property type="match status" value="1"/>
</dbReference>
<dbReference type="InterPro" id="IPR006612">
    <property type="entry name" value="THAP_Znf"/>
</dbReference>
<dbReference type="InterPro" id="IPR038441">
    <property type="entry name" value="THAP_Znf_sf"/>
</dbReference>
<dbReference type="SMART" id="SM00692">
    <property type="entry name" value="DM3"/>
    <property type="match status" value="1"/>
</dbReference>
<evidence type="ECO:0000256" key="1">
    <source>
        <dbReference type="ARBA" id="ARBA00004642"/>
    </source>
</evidence>
<comment type="caution">
    <text evidence="14">The sequence shown here is derived from an EMBL/GenBank/DDBJ whole genome shotgun (WGS) entry which is preliminary data.</text>
</comment>
<dbReference type="PANTHER" id="PTHR46600">
    <property type="entry name" value="THAP DOMAIN-CONTAINING"/>
    <property type="match status" value="1"/>
</dbReference>
<sequence>MPPMVFVCCVPNCSRTTKNTSIHRFPKDEEVYQKWLSVIQRSDLISMDAQQVRNSYRVCDVHFASESKVDPSYFSQSHLIQGAVPTLLLPATAPTADTENMAVDDIENPTLNTDKLTMQIDAPDVKSVTGPSQTSSPLREMNVTPQRCDSLTLGTRRGKL</sequence>
<keyword evidence="8 12" id="KW-0238">DNA-binding</keyword>
<evidence type="ECO:0000256" key="3">
    <source>
        <dbReference type="ARBA" id="ARBA00022723"/>
    </source>
</evidence>
<evidence type="ECO:0000256" key="12">
    <source>
        <dbReference type="PROSITE-ProRule" id="PRU00309"/>
    </source>
</evidence>
<protein>
    <recommendedName>
        <fullName evidence="13">THAP-type domain-containing protein</fullName>
    </recommendedName>
</protein>